<evidence type="ECO:0000313" key="2">
    <source>
        <dbReference type="Proteomes" id="UP000193307"/>
    </source>
</evidence>
<name>A0A1Y5RYQ7_9RHOB</name>
<proteinExistence type="predicted"/>
<sequence>MPCASIGSIEKTIRHIRQLSRNQHISPIRTHTCPPDLKGRFKLGAAIGLPVRGSKMAATFQSPPSQNPHNILYLLHFTTPDLEHQRPPPCYGSQTASPNSPHPTLSAEFFFARRKKSPRKGSTGLGSKAFRTFDPPPPVCGNAALFACCGRCAVALHAVQRVPQRCSQRGAVARADRPIIFAQHFTHR</sequence>
<protein>
    <submittedName>
        <fullName evidence="1">Uncharacterized protein</fullName>
    </submittedName>
</protein>
<dbReference type="STRING" id="658057.SAMN04488032_1021"/>
<keyword evidence="2" id="KW-1185">Reference proteome</keyword>
<organism evidence="1 2">
    <name type="scientific">Pacificibacter marinus</name>
    <dbReference type="NCBI Taxonomy" id="658057"/>
    <lineage>
        <taxon>Bacteria</taxon>
        <taxon>Pseudomonadati</taxon>
        <taxon>Pseudomonadota</taxon>
        <taxon>Alphaproteobacteria</taxon>
        <taxon>Rhodobacterales</taxon>
        <taxon>Roseobacteraceae</taxon>
        <taxon>Pacificibacter</taxon>
    </lineage>
</organism>
<accession>A0A1Y5RYQ7</accession>
<reference evidence="1 2" key="1">
    <citation type="submission" date="2017-03" db="EMBL/GenBank/DDBJ databases">
        <authorList>
            <person name="Afonso C.L."/>
            <person name="Miller P.J."/>
            <person name="Scott M.A."/>
            <person name="Spackman E."/>
            <person name="Goraichik I."/>
            <person name="Dimitrov K.M."/>
            <person name="Suarez D.L."/>
            <person name="Swayne D.E."/>
        </authorList>
    </citation>
    <scope>NUCLEOTIDE SEQUENCE [LARGE SCALE GENOMIC DNA]</scope>
    <source>
        <strain evidence="1 2">CECT 7971</strain>
    </source>
</reference>
<evidence type="ECO:0000313" key="1">
    <source>
        <dbReference type="EMBL" id="SLN28057.1"/>
    </source>
</evidence>
<dbReference type="AlphaFoldDB" id="A0A1Y5RYQ7"/>
<gene>
    <name evidence="1" type="ORF">PAM7971_01088</name>
</gene>
<dbReference type="Proteomes" id="UP000193307">
    <property type="component" value="Unassembled WGS sequence"/>
</dbReference>
<dbReference type="EMBL" id="FWFW01000002">
    <property type="protein sequence ID" value="SLN28057.1"/>
    <property type="molecule type" value="Genomic_DNA"/>
</dbReference>